<keyword evidence="2" id="KW-1185">Reference proteome</keyword>
<organism evidence="1 2">
    <name type="scientific">Rhodonellum ikkaensis</name>
    <dbReference type="NCBI Taxonomy" id="336829"/>
    <lineage>
        <taxon>Bacteria</taxon>
        <taxon>Pseudomonadati</taxon>
        <taxon>Bacteroidota</taxon>
        <taxon>Cytophagia</taxon>
        <taxon>Cytophagales</taxon>
        <taxon>Cytophagaceae</taxon>
        <taxon>Rhodonellum</taxon>
    </lineage>
</organism>
<evidence type="ECO:0000313" key="1">
    <source>
        <dbReference type="EMBL" id="SDZ50589.1"/>
    </source>
</evidence>
<gene>
    <name evidence="1" type="ORF">SAMN05444412_11869</name>
</gene>
<dbReference type="Gene3D" id="3.30.559.10">
    <property type="entry name" value="Chloramphenicol acetyltransferase-like domain"/>
    <property type="match status" value="1"/>
</dbReference>
<accession>A0A1H3TMM0</accession>
<dbReference type="Proteomes" id="UP000199663">
    <property type="component" value="Unassembled WGS sequence"/>
</dbReference>
<dbReference type="EMBL" id="FNQC01000018">
    <property type="protein sequence ID" value="SDZ50589.1"/>
    <property type="molecule type" value="Genomic_DNA"/>
</dbReference>
<evidence type="ECO:0000313" key="2">
    <source>
        <dbReference type="Proteomes" id="UP000199663"/>
    </source>
</evidence>
<comment type="caution">
    <text evidence="1">The sequence shown here is derived from an EMBL/GenBank/DDBJ whole genome shotgun (WGS) entry which is preliminary data.</text>
</comment>
<proteinExistence type="predicted"/>
<dbReference type="InterPro" id="IPR023213">
    <property type="entry name" value="CAT-like_dom_sf"/>
</dbReference>
<protein>
    <submittedName>
        <fullName evidence="1">Uncharacterized protein</fullName>
    </submittedName>
</protein>
<name>A0A1H3TMM0_9BACT</name>
<reference evidence="1 2" key="1">
    <citation type="submission" date="2016-10" db="EMBL/GenBank/DDBJ databases">
        <authorList>
            <person name="Varghese N."/>
            <person name="Submissions S."/>
        </authorList>
    </citation>
    <scope>NUCLEOTIDE SEQUENCE [LARGE SCALE GENOMIC DNA]</scope>
    <source>
        <strain evidence="1 2">DSM 17997</strain>
    </source>
</reference>
<dbReference type="SUPFAM" id="SSF52777">
    <property type="entry name" value="CoA-dependent acyltransferases"/>
    <property type="match status" value="1"/>
</dbReference>
<sequence length="78" mass="9150">MYKELEIEKWSRKDHFRFFSQFEEPFFGVTVQLDCQGPRLQQEAWSFFFSLLSSFFSCCSQPGKAFPVSYPRASGFGV</sequence>